<keyword evidence="2" id="KW-0547">Nucleotide-binding</keyword>
<dbReference type="GO" id="GO:0000723">
    <property type="term" value="P:telomere maintenance"/>
    <property type="evidence" value="ECO:0007669"/>
    <property type="project" value="InterPro"/>
</dbReference>
<keyword evidence="2" id="KW-0347">Helicase</keyword>
<dbReference type="GO" id="GO:0016787">
    <property type="term" value="F:hydrolase activity"/>
    <property type="evidence" value="ECO:0007669"/>
    <property type="project" value="UniProtKB-KW"/>
</dbReference>
<organism evidence="4 5">
    <name type="scientific">Lagenidium giganteum</name>
    <dbReference type="NCBI Taxonomy" id="4803"/>
    <lineage>
        <taxon>Eukaryota</taxon>
        <taxon>Sar</taxon>
        <taxon>Stramenopiles</taxon>
        <taxon>Oomycota</taxon>
        <taxon>Peronosporomycetes</taxon>
        <taxon>Pythiales</taxon>
        <taxon>Pythiaceae</taxon>
    </lineage>
</organism>
<dbReference type="Gene3D" id="3.40.50.300">
    <property type="entry name" value="P-loop containing nucleotide triphosphate hydrolases"/>
    <property type="match status" value="1"/>
</dbReference>
<comment type="caution">
    <text evidence="4">The sequence shown here is derived from an EMBL/GenBank/DDBJ whole genome shotgun (WGS) entry which is preliminary data.</text>
</comment>
<dbReference type="EMBL" id="DAKRPA010000210">
    <property type="protein sequence ID" value="DAZ95306.1"/>
    <property type="molecule type" value="Genomic_DNA"/>
</dbReference>
<sequence length="637" mass="70862">MAGADMSDEIQYENGKALMAQVAQALHEHLSIRVEVALGKALPQMEMRFQNLSITANVTVSDEHGDTKSELPTIANHLKKSLAGVPGSSKSSLMKILSGRFPIVKNIPVEGGMTYNCTQEELRRRLPQLVAYFAHACCGGELSARAEQMLTKGTPEENKATLEAARAVYTHMPEVVIQQLSMDNCQDTIVGDAMTRSVSIGECKRVMTGEMKFGMKFVTLMDEISTGLDSAATFDIAAVNCQEDVKDDRDRAAAATTPAVPRDVRQDAFGYFRVLGFVFPPRRDVADFLLDLCTPQQQQYQPQMASDFANVFARSSVHLAKLAHLHGPHDPLLLADTDLHMQGVPEFRQSFVQSTKPLMARQTKVTMHNTAFLTGRTIMAVVMGLPYASTFYQFDPTKAQEAMGVISRRRCSWRWARHRRKTPHALPRTLGSWQRRAANFYRTSSYVLSCLVSQIPLALLESVVFGLLIYWICGFVATVKALAFDTIVQAVTDVENGSSTRMFFVDGPESCWRLLLRDLPQHYLLHGGKPAHFRFKVPIEVHESSTCNIPVESPLAKLIQRAIIIVWDVAPMNRKFVSEAVDKTLQDACNSTMPFGGKTVIFGGDFRKRFPLSHAQVELTLSTHVSNNHTSGKPFKF</sequence>
<dbReference type="AlphaFoldDB" id="A0AAV2YND0"/>
<keyword evidence="2" id="KW-0067">ATP-binding</keyword>
<protein>
    <recommendedName>
        <fullName evidence="2">ATP-dependent DNA helicase</fullName>
        <ecNumber evidence="2">5.6.2.3</ecNumber>
    </recommendedName>
</protein>
<evidence type="ECO:0000256" key="1">
    <source>
        <dbReference type="ARBA" id="ARBA00022448"/>
    </source>
</evidence>
<dbReference type="EC" id="5.6.2.3" evidence="2"/>
<evidence type="ECO:0000313" key="4">
    <source>
        <dbReference type="EMBL" id="DAZ95306.1"/>
    </source>
</evidence>
<comment type="cofactor">
    <cofactor evidence="2">
        <name>Mg(2+)</name>
        <dbReference type="ChEBI" id="CHEBI:18420"/>
    </cofactor>
</comment>
<accession>A0AAV2YND0</accession>
<dbReference type="GO" id="GO:0005524">
    <property type="term" value="F:ATP binding"/>
    <property type="evidence" value="ECO:0007669"/>
    <property type="project" value="UniProtKB-KW"/>
</dbReference>
<keyword evidence="2" id="KW-0233">DNA recombination</keyword>
<dbReference type="Proteomes" id="UP001146120">
    <property type="component" value="Unassembled WGS sequence"/>
</dbReference>
<evidence type="ECO:0000256" key="2">
    <source>
        <dbReference type="RuleBase" id="RU363044"/>
    </source>
</evidence>
<dbReference type="SUPFAM" id="SSF52540">
    <property type="entry name" value="P-loop containing nucleoside triphosphate hydrolases"/>
    <property type="match status" value="1"/>
</dbReference>
<feature type="domain" description="DNA helicase Pif1-like DEAD-box helicase" evidence="3">
    <location>
        <begin position="524"/>
        <end position="614"/>
    </location>
</feature>
<evidence type="ECO:0000313" key="5">
    <source>
        <dbReference type="Proteomes" id="UP001146120"/>
    </source>
</evidence>
<dbReference type="InterPro" id="IPR027417">
    <property type="entry name" value="P-loop_NTPase"/>
</dbReference>
<dbReference type="GO" id="GO:0043139">
    <property type="term" value="F:5'-3' DNA helicase activity"/>
    <property type="evidence" value="ECO:0007669"/>
    <property type="project" value="UniProtKB-EC"/>
</dbReference>
<evidence type="ECO:0000259" key="3">
    <source>
        <dbReference type="Pfam" id="PF05970"/>
    </source>
</evidence>
<keyword evidence="2" id="KW-0234">DNA repair</keyword>
<keyword evidence="2" id="KW-0378">Hydrolase</keyword>
<reference evidence="4" key="2">
    <citation type="journal article" date="2023" name="Microbiol Resour">
        <title>Decontamination and Annotation of the Draft Genome Sequence of the Oomycete Lagenidium giganteum ARSEF 373.</title>
        <authorList>
            <person name="Morgan W.R."/>
            <person name="Tartar A."/>
        </authorList>
    </citation>
    <scope>NUCLEOTIDE SEQUENCE</scope>
    <source>
        <strain evidence="4">ARSEF 373</strain>
    </source>
</reference>
<keyword evidence="5" id="KW-1185">Reference proteome</keyword>
<dbReference type="InterPro" id="IPR010285">
    <property type="entry name" value="DNA_helicase_pif1-like_DEAD"/>
</dbReference>
<dbReference type="GO" id="GO:0006281">
    <property type="term" value="P:DNA repair"/>
    <property type="evidence" value="ECO:0007669"/>
    <property type="project" value="UniProtKB-KW"/>
</dbReference>
<keyword evidence="2" id="KW-0227">DNA damage</keyword>
<dbReference type="PANTHER" id="PTHR19241">
    <property type="entry name" value="ATP-BINDING CASSETTE TRANSPORTER"/>
    <property type="match status" value="1"/>
</dbReference>
<dbReference type="GO" id="GO:0006310">
    <property type="term" value="P:DNA recombination"/>
    <property type="evidence" value="ECO:0007669"/>
    <property type="project" value="UniProtKB-KW"/>
</dbReference>
<keyword evidence="1" id="KW-0813">Transport</keyword>
<name>A0AAV2YND0_9STRA</name>
<gene>
    <name evidence="4" type="ORF">N0F65_006559</name>
</gene>
<comment type="similarity">
    <text evidence="2">Belongs to the helicase family.</text>
</comment>
<proteinExistence type="inferred from homology"/>
<comment type="catalytic activity">
    <reaction evidence="2">
        <text>ATP + H2O = ADP + phosphate + H(+)</text>
        <dbReference type="Rhea" id="RHEA:13065"/>
        <dbReference type="ChEBI" id="CHEBI:15377"/>
        <dbReference type="ChEBI" id="CHEBI:15378"/>
        <dbReference type="ChEBI" id="CHEBI:30616"/>
        <dbReference type="ChEBI" id="CHEBI:43474"/>
        <dbReference type="ChEBI" id="CHEBI:456216"/>
        <dbReference type="EC" id="5.6.2.3"/>
    </reaction>
</comment>
<reference evidence="4" key="1">
    <citation type="submission" date="2022-11" db="EMBL/GenBank/DDBJ databases">
        <authorList>
            <person name="Morgan W.R."/>
            <person name="Tartar A."/>
        </authorList>
    </citation>
    <scope>NUCLEOTIDE SEQUENCE</scope>
    <source>
        <strain evidence="4">ARSEF 373</strain>
    </source>
</reference>
<dbReference type="Pfam" id="PF05970">
    <property type="entry name" value="PIF1"/>
    <property type="match status" value="1"/>
</dbReference>